<dbReference type="Proteomes" id="UP000649604">
    <property type="component" value="Unassembled WGS sequence"/>
</dbReference>
<dbReference type="CDD" id="cd01556">
    <property type="entry name" value="EPSP_synthase"/>
    <property type="match status" value="1"/>
</dbReference>
<feature type="region of interest" description="Disordered" evidence="8">
    <location>
        <begin position="1"/>
        <end position="27"/>
    </location>
</feature>
<feature type="binding site" evidence="7">
    <location>
        <position position="371"/>
    </location>
    <ligand>
        <name>phosphoenolpyruvate</name>
        <dbReference type="ChEBI" id="CHEBI:58702"/>
    </ligand>
</feature>
<evidence type="ECO:0000313" key="10">
    <source>
        <dbReference type="EMBL" id="MBD3326619.1"/>
    </source>
</evidence>
<feature type="binding site" evidence="7">
    <location>
        <position position="126"/>
    </location>
    <ligand>
        <name>phosphoenolpyruvate</name>
        <dbReference type="ChEBI" id="CHEBI:58702"/>
    </ligand>
</feature>
<proteinExistence type="inferred from homology"/>
<protein>
    <recommendedName>
        <fullName evidence="7">3-phosphoshikimate 1-carboxyvinyltransferase</fullName>
        <ecNumber evidence="7">2.5.1.19</ecNumber>
    </recommendedName>
    <alternativeName>
        <fullName evidence="7">5-enolpyruvylshikimate-3-phosphate synthase</fullName>
        <shortName evidence="7">EPSP synthase</shortName>
        <shortName evidence="7">EPSPS</shortName>
    </alternativeName>
</protein>
<evidence type="ECO:0000256" key="2">
    <source>
        <dbReference type="ARBA" id="ARBA00009948"/>
    </source>
</evidence>
<dbReference type="InterPro" id="IPR013792">
    <property type="entry name" value="RNA3'P_cycl/enolpyr_Trfase_a/b"/>
</dbReference>
<dbReference type="HAMAP" id="MF_00210">
    <property type="entry name" value="EPSP_synth"/>
    <property type="match status" value="1"/>
</dbReference>
<comment type="caution">
    <text evidence="10">The sequence shown here is derived from an EMBL/GenBank/DDBJ whole genome shotgun (WGS) entry which is preliminary data.</text>
</comment>
<evidence type="ECO:0000256" key="3">
    <source>
        <dbReference type="ARBA" id="ARBA00022605"/>
    </source>
</evidence>
<dbReference type="GO" id="GO:0005737">
    <property type="term" value="C:cytoplasm"/>
    <property type="evidence" value="ECO:0007669"/>
    <property type="project" value="UniProtKB-SubCell"/>
</dbReference>
<evidence type="ECO:0000256" key="5">
    <source>
        <dbReference type="ARBA" id="ARBA00023141"/>
    </source>
</evidence>
<feature type="binding site" evidence="7">
    <location>
        <position position="154"/>
    </location>
    <ligand>
        <name>phosphoenolpyruvate</name>
        <dbReference type="ChEBI" id="CHEBI:58702"/>
    </ligand>
</feature>
<dbReference type="Gene3D" id="3.65.10.10">
    <property type="entry name" value="Enolpyruvate transferase domain"/>
    <property type="match status" value="2"/>
</dbReference>
<feature type="binding site" evidence="7">
    <location>
        <position position="412"/>
    </location>
    <ligand>
        <name>phosphoenolpyruvate</name>
        <dbReference type="ChEBI" id="CHEBI:58702"/>
    </ligand>
</feature>
<feature type="domain" description="Enolpyruvate transferase" evidence="9">
    <location>
        <begin position="42"/>
        <end position="447"/>
    </location>
</feature>
<dbReference type="GO" id="GO:0003866">
    <property type="term" value="F:3-phosphoshikimate 1-carboxyvinyltransferase activity"/>
    <property type="evidence" value="ECO:0007669"/>
    <property type="project" value="UniProtKB-UniRule"/>
</dbReference>
<feature type="binding site" evidence="7">
    <location>
        <position position="224"/>
    </location>
    <ligand>
        <name>3-phosphoshikimate</name>
        <dbReference type="ChEBI" id="CHEBI:145989"/>
    </ligand>
</feature>
<keyword evidence="5 7" id="KW-0057">Aromatic amino acid biosynthesis</keyword>
<comment type="pathway">
    <text evidence="1 7">Metabolic intermediate biosynthesis; chorismate biosynthesis; chorismate from D-erythrose 4-phosphate and phosphoenolpyruvate: step 6/7.</text>
</comment>
<dbReference type="PANTHER" id="PTHR21090:SF5">
    <property type="entry name" value="PENTAFUNCTIONAL AROM POLYPEPTIDE"/>
    <property type="match status" value="1"/>
</dbReference>
<dbReference type="GO" id="GO:0008652">
    <property type="term" value="P:amino acid biosynthetic process"/>
    <property type="evidence" value="ECO:0007669"/>
    <property type="project" value="UniProtKB-KW"/>
</dbReference>
<evidence type="ECO:0000256" key="4">
    <source>
        <dbReference type="ARBA" id="ARBA00022679"/>
    </source>
</evidence>
<name>A0A9D5JYE3_9BACT</name>
<comment type="subcellular location">
    <subcellularLocation>
        <location evidence="7">Cytoplasm</location>
    </subcellularLocation>
</comment>
<keyword evidence="7" id="KW-0963">Cytoplasm</keyword>
<dbReference type="NCBIfam" id="TIGR01356">
    <property type="entry name" value="aroA"/>
    <property type="match status" value="1"/>
</dbReference>
<dbReference type="EC" id="2.5.1.19" evidence="7"/>
<feature type="binding site" evidence="7">
    <location>
        <position position="198"/>
    </location>
    <ligand>
        <name>3-phosphoshikimate</name>
        <dbReference type="ChEBI" id="CHEBI:145989"/>
    </ligand>
</feature>
<feature type="binding site" evidence="7">
    <location>
        <position position="197"/>
    </location>
    <ligand>
        <name>3-phosphoshikimate</name>
        <dbReference type="ChEBI" id="CHEBI:145989"/>
    </ligand>
</feature>
<comment type="catalytic activity">
    <reaction evidence="6">
        <text>3-phosphoshikimate + phosphoenolpyruvate = 5-O-(1-carboxyvinyl)-3-phosphoshikimate + phosphate</text>
        <dbReference type="Rhea" id="RHEA:21256"/>
        <dbReference type="ChEBI" id="CHEBI:43474"/>
        <dbReference type="ChEBI" id="CHEBI:57701"/>
        <dbReference type="ChEBI" id="CHEBI:58702"/>
        <dbReference type="ChEBI" id="CHEBI:145989"/>
        <dbReference type="EC" id="2.5.1.19"/>
    </reaction>
    <physiologicalReaction direction="left-to-right" evidence="6">
        <dbReference type="Rhea" id="RHEA:21257"/>
    </physiologicalReaction>
</comment>
<dbReference type="GO" id="GO:0009423">
    <property type="term" value="P:chorismate biosynthetic process"/>
    <property type="evidence" value="ECO:0007669"/>
    <property type="project" value="UniProtKB-UniRule"/>
</dbReference>
<evidence type="ECO:0000313" key="11">
    <source>
        <dbReference type="Proteomes" id="UP000649604"/>
    </source>
</evidence>
<feature type="binding site" evidence="7">
    <location>
        <position position="55"/>
    </location>
    <ligand>
        <name>phosphoenolpyruvate</name>
        <dbReference type="ChEBI" id="CHEBI:58702"/>
    </ligand>
</feature>
<reference evidence="10" key="1">
    <citation type="submission" date="2019-11" db="EMBL/GenBank/DDBJ databases">
        <title>Microbial mats filling the niche in hypersaline microbial mats.</title>
        <authorList>
            <person name="Wong H.L."/>
            <person name="Macleod F.I."/>
            <person name="White R.A. III"/>
            <person name="Burns B.P."/>
        </authorList>
    </citation>
    <scope>NUCLEOTIDE SEQUENCE</scope>
    <source>
        <strain evidence="10">Rbin_158</strain>
    </source>
</reference>
<comment type="caution">
    <text evidence="7">Lacks conserved residue(s) required for the propagation of feature annotation.</text>
</comment>
<sequence>MPDGSSPNAWASMPNAPASCSSMKPEAPNISPKKFMTKFITPAHIKGTLRAPSSKSEMLRAVAAAYLTEKPCGIVNPSYCDDANAALGIIETLGVQLEMEAERVRCTPAKPATHPSRLVLDCQESGLCIRMFPSIAALREGEVTLTGHGSLTSRPLRMIEAPLRDLGVQCRTNEGFPPVTVQGPLHAGTTTVDASTTSQFLTGLLMALPLCKGTSEIRVTSLRSSPYIAVTLNLLEKFGIQIEHDNFERFLIKGPQRYQVTSYHVDGDWSGAAFLLVAGAIAGDITVENLHPASSQADRAILTALDTCGATVEISDNAVRVHQRPRPLYGFTFDATDCPDLFPPLVALASCCEGTSIIYGAQRLKVKESDRGTALLTEFTKMGASLALHPDRIEITGNLLDGGTVHSYNDHRIAMACAVAGLRSRQGVTIQDWECVSKSYPAFFEDLQRVMEMP</sequence>
<feature type="binding site" evidence="7">
    <location>
        <position position="56"/>
    </location>
    <ligand>
        <name>3-phosphoshikimate</name>
        <dbReference type="ChEBI" id="CHEBI:145989"/>
    </ligand>
</feature>
<dbReference type="PIRSF" id="PIRSF000505">
    <property type="entry name" value="EPSPS"/>
    <property type="match status" value="1"/>
</dbReference>
<comment type="function">
    <text evidence="7">Catalyzes the transfer of the enolpyruvyl moiety of phosphoenolpyruvate (PEP) to the 5-hydroxyl of shikimate-3-phosphate (S3P) to produce enolpyruvyl shikimate-3-phosphate and inorganic phosphate.</text>
</comment>
<gene>
    <name evidence="7 10" type="primary">aroA</name>
    <name evidence="10" type="ORF">GF339_18690</name>
</gene>
<dbReference type="SUPFAM" id="SSF55205">
    <property type="entry name" value="EPT/RTPC-like"/>
    <property type="match status" value="1"/>
</dbReference>
<dbReference type="GO" id="GO:0009073">
    <property type="term" value="P:aromatic amino acid family biosynthetic process"/>
    <property type="evidence" value="ECO:0007669"/>
    <property type="project" value="UniProtKB-KW"/>
</dbReference>
<feature type="binding site" evidence="7">
    <location>
        <position position="367"/>
    </location>
    <ligand>
        <name>3-phosphoshikimate</name>
        <dbReference type="ChEBI" id="CHEBI:145989"/>
    </ligand>
</feature>
<evidence type="ECO:0000259" key="9">
    <source>
        <dbReference type="Pfam" id="PF00275"/>
    </source>
</evidence>
<comment type="similarity">
    <text evidence="2 7">Belongs to the EPSP synthase family.</text>
</comment>
<comment type="subunit">
    <text evidence="7">Monomer.</text>
</comment>
<dbReference type="InterPro" id="IPR006264">
    <property type="entry name" value="EPSP_synthase"/>
</dbReference>
<keyword evidence="4 7" id="KW-0808">Transferase</keyword>
<evidence type="ECO:0000256" key="8">
    <source>
        <dbReference type="SAM" id="MobiDB-lite"/>
    </source>
</evidence>
<feature type="active site" description="Proton acceptor" evidence="7">
    <location>
        <position position="340"/>
    </location>
</feature>
<organism evidence="10 11">
    <name type="scientific">candidate division KSB3 bacterium</name>
    <dbReference type="NCBI Taxonomy" id="2044937"/>
    <lineage>
        <taxon>Bacteria</taxon>
        <taxon>candidate division KSB3</taxon>
    </lineage>
</organism>
<evidence type="ECO:0000256" key="7">
    <source>
        <dbReference type="HAMAP-Rule" id="MF_00210"/>
    </source>
</evidence>
<feature type="binding site" evidence="7">
    <location>
        <position position="199"/>
    </location>
    <ligand>
        <name>3-phosphoshikimate</name>
        <dbReference type="ChEBI" id="CHEBI:145989"/>
    </ligand>
</feature>
<feature type="binding site" evidence="7">
    <location>
        <position position="199"/>
    </location>
    <ligand>
        <name>phosphoenolpyruvate</name>
        <dbReference type="ChEBI" id="CHEBI:58702"/>
    </ligand>
</feature>
<dbReference type="Pfam" id="PF00275">
    <property type="entry name" value="EPSP_synthase"/>
    <property type="match status" value="1"/>
</dbReference>
<feature type="binding site" evidence="7">
    <location>
        <position position="60"/>
    </location>
    <ligand>
        <name>3-phosphoshikimate</name>
        <dbReference type="ChEBI" id="CHEBI:145989"/>
    </ligand>
</feature>
<keyword evidence="3 7" id="KW-0028">Amino-acid biosynthesis</keyword>
<feature type="binding site" evidence="7">
    <location>
        <position position="438"/>
    </location>
    <ligand>
        <name>phosphoenolpyruvate</name>
        <dbReference type="ChEBI" id="CHEBI:58702"/>
    </ligand>
</feature>
<feature type="binding site" evidence="7">
    <location>
        <position position="55"/>
    </location>
    <ligand>
        <name>3-phosphoshikimate</name>
        <dbReference type="ChEBI" id="CHEBI:145989"/>
    </ligand>
</feature>
<feature type="binding site" evidence="7">
    <location>
        <position position="340"/>
    </location>
    <ligand>
        <name>3-phosphoshikimate</name>
        <dbReference type="ChEBI" id="CHEBI:145989"/>
    </ligand>
</feature>
<dbReference type="InterPro" id="IPR001986">
    <property type="entry name" value="Enolpyruvate_Tfrase_dom"/>
</dbReference>
<dbReference type="PANTHER" id="PTHR21090">
    <property type="entry name" value="AROM/DEHYDROQUINATE SYNTHASE"/>
    <property type="match status" value="1"/>
</dbReference>
<evidence type="ECO:0000256" key="6">
    <source>
        <dbReference type="ARBA" id="ARBA00044633"/>
    </source>
</evidence>
<evidence type="ECO:0000256" key="1">
    <source>
        <dbReference type="ARBA" id="ARBA00004811"/>
    </source>
</evidence>
<accession>A0A9D5JYE3</accession>
<dbReference type="AlphaFoldDB" id="A0A9D5JYE3"/>
<dbReference type="InterPro" id="IPR036968">
    <property type="entry name" value="Enolpyruvate_Tfrase_sf"/>
</dbReference>
<dbReference type="EMBL" id="WJJP01000609">
    <property type="protein sequence ID" value="MBD3326619.1"/>
    <property type="molecule type" value="Genomic_DNA"/>
</dbReference>